<evidence type="ECO:0000256" key="5">
    <source>
        <dbReference type="ARBA" id="ARBA00023049"/>
    </source>
</evidence>
<dbReference type="SUPFAM" id="SSF55486">
    <property type="entry name" value="Metalloproteases ('zincins'), catalytic domain"/>
    <property type="match status" value="1"/>
</dbReference>
<evidence type="ECO:0000256" key="2">
    <source>
        <dbReference type="ARBA" id="ARBA00022723"/>
    </source>
</evidence>
<dbReference type="GO" id="GO:0006508">
    <property type="term" value="P:proteolysis"/>
    <property type="evidence" value="ECO:0007669"/>
    <property type="project" value="UniProtKB-KW"/>
</dbReference>
<dbReference type="OrthoDB" id="291007at2759"/>
<dbReference type="Gene3D" id="3.40.390.10">
    <property type="entry name" value="Collagenase (Catalytic Domain)"/>
    <property type="match status" value="1"/>
</dbReference>
<dbReference type="GO" id="GO:0008270">
    <property type="term" value="F:zinc ion binding"/>
    <property type="evidence" value="ECO:0007669"/>
    <property type="project" value="UniProtKB-UniRule"/>
</dbReference>
<keyword evidence="2 6" id="KW-0479">Metal-binding</keyword>
<evidence type="ECO:0000256" key="1">
    <source>
        <dbReference type="ARBA" id="ARBA00022670"/>
    </source>
</evidence>
<evidence type="ECO:0000256" key="6">
    <source>
        <dbReference type="PROSITE-ProRule" id="PRU01211"/>
    </source>
</evidence>
<keyword evidence="10" id="KW-1185">Reference proteome</keyword>
<dbReference type="InterPro" id="IPR024079">
    <property type="entry name" value="MetalloPept_cat_dom_sf"/>
</dbReference>
<dbReference type="PANTHER" id="PTHR10127">
    <property type="entry name" value="DISCOIDIN, CUB, EGF, LAMININ , AND ZINC METALLOPROTEASE DOMAIN CONTAINING"/>
    <property type="match status" value="1"/>
</dbReference>
<accession>A0A8J2RE61</accession>
<dbReference type="PANTHER" id="PTHR10127:SF780">
    <property type="entry name" value="METALLOENDOPEPTIDASE"/>
    <property type="match status" value="1"/>
</dbReference>
<evidence type="ECO:0000313" key="9">
    <source>
        <dbReference type="EMBL" id="CAH0102789.1"/>
    </source>
</evidence>
<dbReference type="Pfam" id="PF01400">
    <property type="entry name" value="Astacin"/>
    <property type="match status" value="1"/>
</dbReference>
<dbReference type="EC" id="3.4.24.-" evidence="7"/>
<dbReference type="AlphaFoldDB" id="A0A8J2RE61"/>
<feature type="binding site" evidence="6">
    <location>
        <position position="12"/>
    </location>
    <ligand>
        <name>Zn(2+)</name>
        <dbReference type="ChEBI" id="CHEBI:29105"/>
        <note>catalytic</note>
    </ligand>
</feature>
<dbReference type="PRINTS" id="PR00480">
    <property type="entry name" value="ASTACIN"/>
</dbReference>
<comment type="caution">
    <text evidence="6">Lacks conserved residue(s) required for the propagation of feature annotation.</text>
</comment>
<dbReference type="GO" id="GO:0004222">
    <property type="term" value="F:metalloendopeptidase activity"/>
    <property type="evidence" value="ECO:0007669"/>
    <property type="project" value="UniProtKB-UniRule"/>
</dbReference>
<dbReference type="InterPro" id="IPR001506">
    <property type="entry name" value="Peptidase_M12A"/>
</dbReference>
<evidence type="ECO:0000256" key="7">
    <source>
        <dbReference type="RuleBase" id="RU361183"/>
    </source>
</evidence>
<dbReference type="PROSITE" id="PS51864">
    <property type="entry name" value="ASTACIN"/>
    <property type="match status" value="1"/>
</dbReference>
<gene>
    <name evidence="9" type="ORF">DGAL_LOCUS5313</name>
</gene>
<comment type="caution">
    <text evidence="9">The sequence shown here is derived from an EMBL/GenBank/DDBJ whole genome shotgun (WGS) entry which is preliminary data.</text>
</comment>
<protein>
    <recommendedName>
        <fullName evidence="7">Metalloendopeptidase</fullName>
        <ecNumber evidence="7">3.4.24.-</ecNumber>
    </recommendedName>
</protein>
<comment type="cofactor">
    <cofactor evidence="6 7">
        <name>Zn(2+)</name>
        <dbReference type="ChEBI" id="CHEBI:29105"/>
    </cofactor>
    <text evidence="6 7">Binds 1 zinc ion per subunit.</text>
</comment>
<evidence type="ECO:0000313" key="10">
    <source>
        <dbReference type="Proteomes" id="UP000789390"/>
    </source>
</evidence>
<reference evidence="9" key="1">
    <citation type="submission" date="2021-11" db="EMBL/GenBank/DDBJ databases">
        <authorList>
            <person name="Schell T."/>
        </authorList>
    </citation>
    <scope>NUCLEOTIDE SEQUENCE</scope>
    <source>
        <strain evidence="9">M5</strain>
    </source>
</reference>
<name>A0A8J2RE61_9CRUS</name>
<dbReference type="Proteomes" id="UP000789390">
    <property type="component" value="Unassembled WGS sequence"/>
</dbReference>
<dbReference type="EMBL" id="CAKKLH010000093">
    <property type="protein sequence ID" value="CAH0102789.1"/>
    <property type="molecule type" value="Genomic_DNA"/>
</dbReference>
<feature type="active site" evidence="6">
    <location>
        <position position="3"/>
    </location>
</feature>
<feature type="domain" description="Peptidase M12A" evidence="8">
    <location>
        <begin position="1"/>
        <end position="96"/>
    </location>
</feature>
<keyword evidence="1 6" id="KW-0645">Protease</keyword>
<evidence type="ECO:0000256" key="3">
    <source>
        <dbReference type="ARBA" id="ARBA00022801"/>
    </source>
</evidence>
<evidence type="ECO:0000256" key="4">
    <source>
        <dbReference type="ARBA" id="ARBA00022833"/>
    </source>
</evidence>
<organism evidence="9 10">
    <name type="scientific">Daphnia galeata</name>
    <dbReference type="NCBI Taxonomy" id="27404"/>
    <lineage>
        <taxon>Eukaryota</taxon>
        <taxon>Metazoa</taxon>
        <taxon>Ecdysozoa</taxon>
        <taxon>Arthropoda</taxon>
        <taxon>Crustacea</taxon>
        <taxon>Branchiopoda</taxon>
        <taxon>Diplostraca</taxon>
        <taxon>Cladocera</taxon>
        <taxon>Anomopoda</taxon>
        <taxon>Daphniidae</taxon>
        <taxon>Daphnia</taxon>
    </lineage>
</organism>
<feature type="binding site" evidence="6">
    <location>
        <position position="2"/>
    </location>
    <ligand>
        <name>Zn(2+)</name>
        <dbReference type="ChEBI" id="CHEBI:29105"/>
        <note>catalytic</note>
    </ligand>
</feature>
<keyword evidence="3 6" id="KW-0378">Hydrolase</keyword>
<proteinExistence type="predicted"/>
<keyword evidence="4 6" id="KW-0862">Zinc</keyword>
<evidence type="ECO:0000259" key="8">
    <source>
        <dbReference type="PROSITE" id="PS51864"/>
    </source>
</evidence>
<keyword evidence="5 6" id="KW-0482">Metalloprotease</keyword>
<sequence length="114" mass="13364">MHELMHCVGFGHEHTRPDRDDYIEILWDQIKQKWRPQYEIAKGSSLILSYDYGSVMHYPLRNEMKAKKHYRGLTIGQRNGLSEFDVLISKNSTRCTAKRNPEMIISKTILILAT</sequence>
<feature type="binding site" evidence="6">
    <location>
        <position position="6"/>
    </location>
    <ligand>
        <name>Zn(2+)</name>
        <dbReference type="ChEBI" id="CHEBI:29105"/>
        <note>catalytic</note>
    </ligand>
</feature>